<organism evidence="2 3">
    <name type="scientific">Brassica cretica</name>
    <name type="common">Mustard</name>
    <dbReference type="NCBI Taxonomy" id="69181"/>
    <lineage>
        <taxon>Eukaryota</taxon>
        <taxon>Viridiplantae</taxon>
        <taxon>Streptophyta</taxon>
        <taxon>Embryophyta</taxon>
        <taxon>Tracheophyta</taxon>
        <taxon>Spermatophyta</taxon>
        <taxon>Magnoliopsida</taxon>
        <taxon>eudicotyledons</taxon>
        <taxon>Gunneridae</taxon>
        <taxon>Pentapetalae</taxon>
        <taxon>rosids</taxon>
        <taxon>malvids</taxon>
        <taxon>Brassicales</taxon>
        <taxon>Brassicaceae</taxon>
        <taxon>Brassiceae</taxon>
        <taxon>Brassica</taxon>
    </lineage>
</organism>
<dbReference type="Proteomes" id="UP000712600">
    <property type="component" value="Unassembled WGS sequence"/>
</dbReference>
<evidence type="ECO:0000256" key="1">
    <source>
        <dbReference type="SAM" id="MobiDB-lite"/>
    </source>
</evidence>
<feature type="region of interest" description="Disordered" evidence="1">
    <location>
        <begin position="59"/>
        <end position="82"/>
    </location>
</feature>
<evidence type="ECO:0000313" key="3">
    <source>
        <dbReference type="Proteomes" id="UP000712600"/>
    </source>
</evidence>
<feature type="compositionally biased region" description="Basic and acidic residues" evidence="1">
    <location>
        <begin position="63"/>
        <end position="82"/>
    </location>
</feature>
<sequence length="191" mass="21679">MFNFTALSVVGVFGIDALEERIEDLFVGSESLPSKPAMLELDHEVDEKQSGEVKNIATNQTLKETDGQKKKDVDSVKEMNEKQPEVSLEMKKTLMLVERSKAEIRKLTQRKEKMSRSPERKQCIERIWYSSILSSGESGSLILKSGSLLLKSGSLLLLHVNIFYFLFLDIRLDIEKIEREQANLESKELGG</sequence>
<evidence type="ECO:0000313" key="2">
    <source>
        <dbReference type="EMBL" id="KAF3487390.1"/>
    </source>
</evidence>
<reference evidence="2" key="1">
    <citation type="submission" date="2019-12" db="EMBL/GenBank/DDBJ databases">
        <title>Genome sequencing and annotation of Brassica cretica.</title>
        <authorList>
            <person name="Studholme D.J."/>
            <person name="Sarris P."/>
        </authorList>
    </citation>
    <scope>NUCLEOTIDE SEQUENCE</scope>
    <source>
        <strain evidence="2">PFS-109/04</strain>
        <tissue evidence="2">Leaf</tissue>
    </source>
</reference>
<protein>
    <submittedName>
        <fullName evidence="2">Uncharacterized protein</fullName>
    </submittedName>
</protein>
<accession>A0A8S9N3Q5</accession>
<name>A0A8S9N3Q5_BRACR</name>
<gene>
    <name evidence="2" type="ORF">F2Q69_00057294</name>
</gene>
<dbReference type="AlphaFoldDB" id="A0A8S9N3Q5"/>
<comment type="caution">
    <text evidence="2">The sequence shown here is derived from an EMBL/GenBank/DDBJ whole genome shotgun (WGS) entry which is preliminary data.</text>
</comment>
<proteinExistence type="predicted"/>
<dbReference type="EMBL" id="QGKX02002183">
    <property type="protein sequence ID" value="KAF3487390.1"/>
    <property type="molecule type" value="Genomic_DNA"/>
</dbReference>